<evidence type="ECO:0000256" key="1">
    <source>
        <dbReference type="SAM" id="Phobius"/>
    </source>
</evidence>
<name>A0A1I7UBV8_9PELO</name>
<dbReference type="PANTHER" id="PTHR45907">
    <property type="entry name" value="SERPENTINE RECEPTOR, CLASS J"/>
    <property type="match status" value="1"/>
</dbReference>
<dbReference type="Pfam" id="PF10318">
    <property type="entry name" value="7TM_GPCR_Srh"/>
    <property type="match status" value="1"/>
</dbReference>
<dbReference type="Pfam" id="PF10319">
    <property type="entry name" value="7TM_GPCR_Srj"/>
    <property type="match status" value="1"/>
</dbReference>
<keyword evidence="1" id="KW-0472">Membrane</keyword>
<evidence type="ECO:0000313" key="3">
    <source>
        <dbReference type="WBParaSite" id="Csp11.Scaffold629.g7764.t1"/>
    </source>
</evidence>
<dbReference type="STRING" id="1561998.A0A1I7UBV8"/>
<dbReference type="eggNOG" id="ENOG502R1AH">
    <property type="taxonomic scope" value="Eukaryota"/>
</dbReference>
<feature type="transmembrane region" description="Helical" evidence="1">
    <location>
        <begin position="15"/>
        <end position="32"/>
    </location>
</feature>
<feature type="transmembrane region" description="Helical" evidence="1">
    <location>
        <begin position="75"/>
        <end position="102"/>
    </location>
</feature>
<protein>
    <submittedName>
        <fullName evidence="3">G protein-coupled receptor</fullName>
    </submittedName>
</protein>
<keyword evidence="1" id="KW-0812">Transmembrane</keyword>
<feature type="transmembrane region" description="Helical" evidence="1">
    <location>
        <begin position="198"/>
        <end position="221"/>
    </location>
</feature>
<evidence type="ECO:0000313" key="2">
    <source>
        <dbReference type="Proteomes" id="UP000095282"/>
    </source>
</evidence>
<dbReference type="AlphaFoldDB" id="A0A1I7UBV8"/>
<keyword evidence="2" id="KW-1185">Reference proteome</keyword>
<feature type="transmembrane region" description="Helical" evidence="1">
    <location>
        <begin position="171"/>
        <end position="192"/>
    </location>
</feature>
<dbReference type="PANTHER" id="PTHR45907:SF11">
    <property type="entry name" value="SERPENTINE RECEPTOR, CLASS J"/>
    <property type="match status" value="1"/>
</dbReference>
<dbReference type="InterPro" id="IPR019422">
    <property type="entry name" value="7TM_GPCR_serpentine_rcpt_Srh"/>
</dbReference>
<accession>A0A1I7UBV8</accession>
<keyword evidence="1" id="KW-1133">Transmembrane helix</keyword>
<organism evidence="2 3">
    <name type="scientific">Caenorhabditis tropicalis</name>
    <dbReference type="NCBI Taxonomy" id="1561998"/>
    <lineage>
        <taxon>Eukaryota</taxon>
        <taxon>Metazoa</taxon>
        <taxon>Ecdysozoa</taxon>
        <taxon>Nematoda</taxon>
        <taxon>Chromadorea</taxon>
        <taxon>Rhabditida</taxon>
        <taxon>Rhabditina</taxon>
        <taxon>Rhabditomorpha</taxon>
        <taxon>Rhabditoidea</taxon>
        <taxon>Rhabditidae</taxon>
        <taxon>Peloderinae</taxon>
        <taxon>Caenorhabditis</taxon>
    </lineage>
</organism>
<dbReference type="InterPro" id="IPR019423">
    <property type="entry name" value="7TM_GPCR_serpentine_rcpt_Srj"/>
</dbReference>
<sequence length="244" mass="28199">MIKLRSFIVFQGVHAYRYAFVVFVSEGIFSHFSRIGQSALCLRCGFLTVTYAILHAHFVYRYLILNRSTLIQRYFIPYGLILTFLYCFAHMMLWTAVCVLFFDGDLERKAYVHDSFKELYNLESYDFNMVIALYREGEERTITKNLKSRVNMSVKTLHLQKQLFKALTVQTLIPMCVSLIPCMAVWFGPLFLLDVRCVYLASCIAASVFPCIDPIAIILFLPSLRRRFYSTGALPTSSVSFKIS</sequence>
<dbReference type="Proteomes" id="UP000095282">
    <property type="component" value="Unplaced"/>
</dbReference>
<dbReference type="WBParaSite" id="Csp11.Scaffold629.g7764.t1">
    <property type="protein sequence ID" value="Csp11.Scaffold629.g7764.t1"/>
    <property type="gene ID" value="Csp11.Scaffold629.g7764"/>
</dbReference>
<feature type="transmembrane region" description="Helical" evidence="1">
    <location>
        <begin position="44"/>
        <end position="63"/>
    </location>
</feature>
<reference evidence="3" key="1">
    <citation type="submission" date="2016-11" db="UniProtKB">
        <authorList>
            <consortium name="WormBaseParasite"/>
        </authorList>
    </citation>
    <scope>IDENTIFICATION</scope>
</reference>
<proteinExistence type="predicted"/>